<evidence type="ECO:0000313" key="3">
    <source>
        <dbReference type="EMBL" id="MFC4245462.1"/>
    </source>
</evidence>
<organism evidence="3 4">
    <name type="scientific">Natribaculum luteum</name>
    <dbReference type="NCBI Taxonomy" id="1586232"/>
    <lineage>
        <taxon>Archaea</taxon>
        <taxon>Methanobacteriati</taxon>
        <taxon>Methanobacteriota</taxon>
        <taxon>Stenosarchaea group</taxon>
        <taxon>Halobacteria</taxon>
        <taxon>Halobacteriales</taxon>
        <taxon>Natrialbaceae</taxon>
        <taxon>Natribaculum</taxon>
    </lineage>
</organism>
<keyword evidence="2" id="KW-1133">Transmembrane helix</keyword>
<evidence type="ECO:0000313" key="4">
    <source>
        <dbReference type="Proteomes" id="UP001595821"/>
    </source>
</evidence>
<accession>A0ABD5NTM9</accession>
<dbReference type="RefSeq" id="WP_246971259.1">
    <property type="nucleotide sequence ID" value="NZ_CP095397.1"/>
</dbReference>
<gene>
    <name evidence="3" type="ORF">ACFOZ7_00340</name>
</gene>
<feature type="transmembrane region" description="Helical" evidence="2">
    <location>
        <begin position="95"/>
        <end position="117"/>
    </location>
</feature>
<protein>
    <recommendedName>
        <fullName evidence="5">Twin-arginine translocation signal domain-containing protein</fullName>
    </recommendedName>
</protein>
<evidence type="ECO:0008006" key="5">
    <source>
        <dbReference type="Google" id="ProtNLM"/>
    </source>
</evidence>
<name>A0ABD5NTM9_9EURY</name>
<keyword evidence="2" id="KW-0472">Membrane</keyword>
<comment type="caution">
    <text evidence="3">The sequence shown here is derived from an EMBL/GenBank/DDBJ whole genome shotgun (WGS) entry which is preliminary data.</text>
</comment>
<keyword evidence="2" id="KW-0812">Transmembrane</keyword>
<dbReference type="EMBL" id="JBHSDJ010000002">
    <property type="protein sequence ID" value="MFC4245462.1"/>
    <property type="molecule type" value="Genomic_DNA"/>
</dbReference>
<reference evidence="3 4" key="1">
    <citation type="journal article" date="2014" name="Int. J. Syst. Evol. Microbiol.">
        <title>Complete genome sequence of Corynebacterium casei LMG S-19264T (=DSM 44701T), isolated from a smear-ripened cheese.</title>
        <authorList>
            <consortium name="US DOE Joint Genome Institute (JGI-PGF)"/>
            <person name="Walter F."/>
            <person name="Albersmeier A."/>
            <person name="Kalinowski J."/>
            <person name="Ruckert C."/>
        </authorList>
    </citation>
    <scope>NUCLEOTIDE SEQUENCE [LARGE SCALE GENOMIC DNA]</scope>
    <source>
        <strain evidence="3 4">IBRC-M 10912</strain>
    </source>
</reference>
<feature type="region of interest" description="Disordered" evidence="1">
    <location>
        <begin position="303"/>
        <end position="337"/>
    </location>
</feature>
<proteinExistence type="predicted"/>
<evidence type="ECO:0000256" key="1">
    <source>
        <dbReference type="SAM" id="MobiDB-lite"/>
    </source>
</evidence>
<evidence type="ECO:0000256" key="2">
    <source>
        <dbReference type="SAM" id="Phobius"/>
    </source>
</evidence>
<dbReference type="GeneID" id="71852275"/>
<dbReference type="PROSITE" id="PS51257">
    <property type="entry name" value="PROKAR_LIPOPROTEIN"/>
    <property type="match status" value="1"/>
</dbReference>
<dbReference type="Proteomes" id="UP001595821">
    <property type="component" value="Unassembled WGS sequence"/>
</dbReference>
<dbReference type="AlphaFoldDB" id="A0ABD5NTM9"/>
<sequence length="337" mass="35040">MTIHRRDTLKLVGAAATAAIAGCSDAPGLGGGSDDPDPPAYSNWLTTDDETLVYASLEWSALEEFQSDSGEDEAPIVDDENAGDDPMIGLPTGGLVAVGLAGSFGLAAFGLSGLVALEGQQSGSEFDSSVEKMVLANEAFVVTGDLETDELDERLTSESQSMFSQQYEQTETIGDYDVYTPVSGERNAIAISEGALVFAVDSDAPVDVIRAPIEASAGDTERATAEHEDLAWLAATGGDGHLVLGLYGDPESPVENQTGNESAVRTEDDYEVFTDASGVVSSLTFESETTVTGDLAAVVAEPDEETLEEVVGSTATEGSVEVDGDRVTASATWEKDA</sequence>